<keyword evidence="3 7" id="KW-0694">RNA-binding</keyword>
<dbReference type="HAMAP" id="MF_01325_B">
    <property type="entry name" value="Ribosomal_uL3_B"/>
    <property type="match status" value="1"/>
</dbReference>
<proteinExistence type="inferred from homology"/>
<evidence type="ECO:0000256" key="8">
    <source>
        <dbReference type="SAM" id="MobiDB-lite"/>
    </source>
</evidence>
<comment type="function">
    <text evidence="7">One of the primary rRNA binding proteins, it binds directly near the 3'-end of the 23S rRNA, where it nucleates assembly of the 50S subunit.</text>
</comment>
<dbReference type="STRING" id="1805282.AUJ44_00405"/>
<dbReference type="InterPro" id="IPR009000">
    <property type="entry name" value="Transl_B-barrel_sf"/>
</dbReference>
<organism evidence="9 10">
    <name type="scientific">Candidatus Nomurabacteria bacterium CG1_02_47_685</name>
    <dbReference type="NCBI Taxonomy" id="1805282"/>
    <lineage>
        <taxon>Bacteria</taxon>
        <taxon>Candidatus Nomuraibacteriota</taxon>
    </lineage>
</organism>
<dbReference type="Proteomes" id="UP000183206">
    <property type="component" value="Unassembled WGS sequence"/>
</dbReference>
<evidence type="ECO:0000256" key="3">
    <source>
        <dbReference type="ARBA" id="ARBA00022884"/>
    </source>
</evidence>
<dbReference type="NCBIfam" id="TIGR03625">
    <property type="entry name" value="L3_bact"/>
    <property type="match status" value="1"/>
</dbReference>
<sequence length="203" mass="22320">MAKFILGTKLNMFQVFDEEGNCKPATLLLAGPIVVTHVKNKESDGYTAIQVGFGERQKKNINRAQQGHFGDRGDFRFVKEFRVDDTMPWKVGDKIDVSVFVKGDVVRTTGISKGKGFQGVVKRHGFKGGPRTHGQKHSEREPGSIGVGGVQRVFKGMRMAGRMGGEKITVKNLQVLDVDAHKNFLVVSGAIPGRRGTLIEVRN</sequence>
<dbReference type="PANTHER" id="PTHR11229">
    <property type="entry name" value="50S RIBOSOMAL PROTEIN L3"/>
    <property type="match status" value="1"/>
</dbReference>
<keyword evidence="2 7" id="KW-0699">rRNA-binding</keyword>
<dbReference type="Gene3D" id="2.40.30.10">
    <property type="entry name" value="Translation factors"/>
    <property type="match status" value="1"/>
</dbReference>
<keyword evidence="5 7" id="KW-0687">Ribonucleoprotein</keyword>
<dbReference type="InterPro" id="IPR000597">
    <property type="entry name" value="Ribosomal_uL3"/>
</dbReference>
<comment type="caution">
    <text evidence="9">The sequence shown here is derived from an EMBL/GenBank/DDBJ whole genome shotgun (WGS) entry which is preliminary data.</text>
</comment>
<reference evidence="9 10" key="1">
    <citation type="journal article" date="2016" name="Environ. Microbiol.">
        <title>Genomic resolution of a cold subsurface aquifer community provides metabolic insights for novel microbes adapted to high CO concentrations.</title>
        <authorList>
            <person name="Probst A.J."/>
            <person name="Castelle C.J."/>
            <person name="Singh A."/>
            <person name="Brown C.T."/>
            <person name="Anantharaman K."/>
            <person name="Sharon I."/>
            <person name="Hug L.A."/>
            <person name="Burstein D."/>
            <person name="Emerson J.B."/>
            <person name="Thomas B.C."/>
            <person name="Banfield J.F."/>
        </authorList>
    </citation>
    <scope>NUCLEOTIDE SEQUENCE [LARGE SCALE GENOMIC DNA]</scope>
    <source>
        <strain evidence="9">CG1_02_47_685</strain>
    </source>
</reference>
<comment type="subunit">
    <text evidence="7">Part of the 50S ribosomal subunit. Forms a cluster with proteins L14 and L19.</text>
</comment>
<dbReference type="PANTHER" id="PTHR11229:SF16">
    <property type="entry name" value="LARGE RIBOSOMAL SUBUNIT PROTEIN UL3C"/>
    <property type="match status" value="1"/>
</dbReference>
<name>A0A1J4VBJ5_9BACT</name>
<dbReference type="InterPro" id="IPR019927">
    <property type="entry name" value="Ribosomal_uL3_bac/org-type"/>
</dbReference>
<dbReference type="AlphaFoldDB" id="A0A1J4VBJ5"/>
<dbReference type="Gene3D" id="3.30.160.810">
    <property type="match status" value="1"/>
</dbReference>
<dbReference type="EMBL" id="MNVO01000007">
    <property type="protein sequence ID" value="OIO33424.1"/>
    <property type="molecule type" value="Genomic_DNA"/>
</dbReference>
<gene>
    <name evidence="7" type="primary">rplC</name>
    <name evidence="9" type="ORF">AUJ44_00405</name>
</gene>
<dbReference type="GO" id="GO:0003735">
    <property type="term" value="F:structural constituent of ribosome"/>
    <property type="evidence" value="ECO:0007669"/>
    <property type="project" value="UniProtKB-UniRule"/>
</dbReference>
<evidence type="ECO:0000256" key="2">
    <source>
        <dbReference type="ARBA" id="ARBA00022730"/>
    </source>
</evidence>
<protein>
    <recommendedName>
        <fullName evidence="6 7">Large ribosomal subunit protein uL3</fullName>
    </recommendedName>
</protein>
<keyword evidence="4 7" id="KW-0689">Ribosomal protein</keyword>
<evidence type="ECO:0000313" key="10">
    <source>
        <dbReference type="Proteomes" id="UP000183206"/>
    </source>
</evidence>
<evidence type="ECO:0000256" key="4">
    <source>
        <dbReference type="ARBA" id="ARBA00022980"/>
    </source>
</evidence>
<evidence type="ECO:0000313" key="9">
    <source>
        <dbReference type="EMBL" id="OIO33424.1"/>
    </source>
</evidence>
<evidence type="ECO:0000256" key="1">
    <source>
        <dbReference type="ARBA" id="ARBA00006540"/>
    </source>
</evidence>
<dbReference type="FunFam" id="2.40.30.10:FF:000004">
    <property type="entry name" value="50S ribosomal protein L3"/>
    <property type="match status" value="1"/>
</dbReference>
<evidence type="ECO:0000256" key="6">
    <source>
        <dbReference type="ARBA" id="ARBA00035243"/>
    </source>
</evidence>
<accession>A0A1J4VBJ5</accession>
<dbReference type="GO" id="GO:0006412">
    <property type="term" value="P:translation"/>
    <property type="evidence" value="ECO:0007669"/>
    <property type="project" value="UniProtKB-UniRule"/>
</dbReference>
<dbReference type="GO" id="GO:0022625">
    <property type="term" value="C:cytosolic large ribosomal subunit"/>
    <property type="evidence" value="ECO:0007669"/>
    <property type="project" value="TreeGrafter"/>
</dbReference>
<dbReference type="Pfam" id="PF00297">
    <property type="entry name" value="Ribosomal_L3"/>
    <property type="match status" value="1"/>
</dbReference>
<comment type="similarity">
    <text evidence="1 7">Belongs to the universal ribosomal protein uL3 family.</text>
</comment>
<feature type="region of interest" description="Disordered" evidence="8">
    <location>
        <begin position="125"/>
        <end position="147"/>
    </location>
</feature>
<evidence type="ECO:0000256" key="7">
    <source>
        <dbReference type="HAMAP-Rule" id="MF_01325"/>
    </source>
</evidence>
<dbReference type="GO" id="GO:0019843">
    <property type="term" value="F:rRNA binding"/>
    <property type="evidence" value="ECO:0007669"/>
    <property type="project" value="UniProtKB-UniRule"/>
</dbReference>
<dbReference type="SUPFAM" id="SSF50447">
    <property type="entry name" value="Translation proteins"/>
    <property type="match status" value="1"/>
</dbReference>
<evidence type="ECO:0000256" key="5">
    <source>
        <dbReference type="ARBA" id="ARBA00023274"/>
    </source>
</evidence>